<gene>
    <name evidence="1" type="ORF">QAD02_024110</name>
</gene>
<comment type="caution">
    <text evidence="1">The sequence shown here is derived from an EMBL/GenBank/DDBJ whole genome shotgun (WGS) entry which is preliminary data.</text>
</comment>
<sequence length="100" mass="10496">MGRKKSNGAQKKNAGGGNKGKKGKAESSGGGNKSGSGKQSSKSSRKSNRAGGAGGKFSADVLNDEAMLDAYYTCHNVMHLLHCRGFPWPDAPKKKKKSKK</sequence>
<proteinExistence type="predicted"/>
<organism evidence="1 2">
    <name type="scientific">Eretmocerus hayati</name>
    <dbReference type="NCBI Taxonomy" id="131215"/>
    <lineage>
        <taxon>Eukaryota</taxon>
        <taxon>Metazoa</taxon>
        <taxon>Ecdysozoa</taxon>
        <taxon>Arthropoda</taxon>
        <taxon>Hexapoda</taxon>
        <taxon>Insecta</taxon>
        <taxon>Pterygota</taxon>
        <taxon>Neoptera</taxon>
        <taxon>Endopterygota</taxon>
        <taxon>Hymenoptera</taxon>
        <taxon>Apocrita</taxon>
        <taxon>Proctotrupomorpha</taxon>
        <taxon>Chalcidoidea</taxon>
        <taxon>Aphelinidae</taxon>
        <taxon>Aphelininae</taxon>
        <taxon>Eretmocerus</taxon>
    </lineage>
</organism>
<evidence type="ECO:0000313" key="2">
    <source>
        <dbReference type="Proteomes" id="UP001239111"/>
    </source>
</evidence>
<evidence type="ECO:0000313" key="1">
    <source>
        <dbReference type="EMBL" id="KAJ8688315.1"/>
    </source>
</evidence>
<keyword evidence="2" id="KW-1185">Reference proteome</keyword>
<dbReference type="Proteomes" id="UP001239111">
    <property type="component" value="Chromosome 1"/>
</dbReference>
<name>A0ACC2PXJ0_9HYME</name>
<dbReference type="EMBL" id="CM056741">
    <property type="protein sequence ID" value="KAJ8688315.1"/>
    <property type="molecule type" value="Genomic_DNA"/>
</dbReference>
<accession>A0ACC2PXJ0</accession>
<protein>
    <submittedName>
        <fullName evidence="1">Uncharacterized protein</fullName>
    </submittedName>
</protein>
<reference evidence="1" key="1">
    <citation type="submission" date="2023-04" db="EMBL/GenBank/DDBJ databases">
        <title>A chromosome-level genome assembly of the parasitoid wasp Eretmocerus hayati.</title>
        <authorList>
            <person name="Zhong Y."/>
            <person name="Liu S."/>
            <person name="Liu Y."/>
        </authorList>
    </citation>
    <scope>NUCLEOTIDE SEQUENCE</scope>
    <source>
        <strain evidence="1">ZJU_SS_LIU_2023</strain>
    </source>
</reference>